<dbReference type="SMART" id="SM01126">
    <property type="entry name" value="DDE_Tnp_IS1595"/>
    <property type="match status" value="1"/>
</dbReference>
<accession>A0A1V4I8D1</accession>
<gene>
    <name evidence="2" type="ORF">CLORY_43180</name>
</gene>
<dbReference type="Proteomes" id="UP000190080">
    <property type="component" value="Unassembled WGS sequence"/>
</dbReference>
<dbReference type="RefSeq" id="WP_079428413.1">
    <property type="nucleotide sequence ID" value="NZ_MZGV01000100.1"/>
</dbReference>
<evidence type="ECO:0000313" key="2">
    <source>
        <dbReference type="EMBL" id="OPJ56140.1"/>
    </source>
</evidence>
<keyword evidence="3" id="KW-1185">Reference proteome</keyword>
<comment type="caution">
    <text evidence="2">The sequence shown here is derived from an EMBL/GenBank/DDBJ whole genome shotgun (WGS) entry which is preliminary data.</text>
</comment>
<dbReference type="EMBL" id="MZGV01000100">
    <property type="protein sequence ID" value="OPJ56140.1"/>
    <property type="molecule type" value="Genomic_DNA"/>
</dbReference>
<dbReference type="PANTHER" id="PTHR33293:SF1">
    <property type="entry name" value="INSERTION ELEMENT IS1 1 PROTEIN INSB-RELATED"/>
    <property type="match status" value="1"/>
</dbReference>
<dbReference type="STRING" id="1450648.CLORY_43180"/>
<dbReference type="InterPro" id="IPR024445">
    <property type="entry name" value="Tnp_ISXO2-like"/>
</dbReference>
<sequence>MKYLVYKSAVNIARAKKIDSVCLNSYYTKMLHLILNRNINACPYCHSANIIKYGHFLDNKQRHKCKDCGKTFSEVTNSIFSYSKKKIKYWLSYLGLMSKQFTIRESAHALKISPTTAFYWRHKILKVLNDNLPSKLSGVIEIKTTYIKESFKGKRYTNNFNRPISVGNIHNDFADIADRRVCVLCCHDNSKTIFSKTLCRGSINYTSIYQNLKDKLPSDCELCTDNNMAYVSLAKKLNIKLHKLKYGTQILEGKYHIKNAAKFDNNLKEIVSKCRGVCTRYLNFYIAWIKWLFNNDFHNCIINIIKTLIVSKVKFTNKDLHNIGELG</sequence>
<name>A0A1V4I8D1_9CLOT</name>
<protein>
    <recommendedName>
        <fullName evidence="1">ISXO2-like transposase domain-containing protein</fullName>
    </recommendedName>
</protein>
<evidence type="ECO:0000313" key="3">
    <source>
        <dbReference type="Proteomes" id="UP000190080"/>
    </source>
</evidence>
<reference evidence="2 3" key="1">
    <citation type="submission" date="2017-03" db="EMBL/GenBank/DDBJ databases">
        <title>Genome sequence of Clostridium oryzae DSM 28571.</title>
        <authorList>
            <person name="Poehlein A."/>
            <person name="Daniel R."/>
        </authorList>
    </citation>
    <scope>NUCLEOTIDE SEQUENCE [LARGE SCALE GENOMIC DNA]</scope>
    <source>
        <strain evidence="2 3">DSM 28571</strain>
    </source>
</reference>
<dbReference type="NCBIfam" id="NF033547">
    <property type="entry name" value="transpos_IS1595"/>
    <property type="match status" value="1"/>
</dbReference>
<organism evidence="2 3">
    <name type="scientific">Clostridium oryzae</name>
    <dbReference type="NCBI Taxonomy" id="1450648"/>
    <lineage>
        <taxon>Bacteria</taxon>
        <taxon>Bacillati</taxon>
        <taxon>Bacillota</taxon>
        <taxon>Clostridia</taxon>
        <taxon>Eubacteriales</taxon>
        <taxon>Clostridiaceae</taxon>
        <taxon>Clostridium</taxon>
    </lineage>
</organism>
<dbReference type="AlphaFoldDB" id="A0A1V4I8D1"/>
<proteinExistence type="predicted"/>
<feature type="domain" description="ISXO2-like transposase" evidence="1">
    <location>
        <begin position="135"/>
        <end position="294"/>
    </location>
</feature>
<dbReference type="InterPro" id="IPR051354">
    <property type="entry name" value="Transposase_27_IS1"/>
</dbReference>
<dbReference type="OrthoDB" id="9802985at2"/>
<dbReference type="PANTHER" id="PTHR33293">
    <property type="entry name" value="INSERTION ELEMENT IS1 1 PROTEIN INSB-RELATED"/>
    <property type="match status" value="1"/>
</dbReference>
<evidence type="ECO:0000259" key="1">
    <source>
        <dbReference type="SMART" id="SM01126"/>
    </source>
</evidence>